<evidence type="ECO:0000313" key="1">
    <source>
        <dbReference type="EMBL" id="MCT7399995.1"/>
    </source>
</evidence>
<accession>A0ABT2M3D6</accession>
<name>A0ABT2M3D6_9FIRM</name>
<comment type="caution">
    <text evidence="1">The sequence shown here is derived from an EMBL/GenBank/DDBJ whole genome shotgun (WGS) entry which is preliminary data.</text>
</comment>
<dbReference type="RefSeq" id="WP_260979153.1">
    <property type="nucleotide sequence ID" value="NZ_JAODBU010000016.1"/>
</dbReference>
<protein>
    <submittedName>
        <fullName evidence="1">Uncharacterized protein</fullName>
    </submittedName>
</protein>
<dbReference type="Proteomes" id="UP001431199">
    <property type="component" value="Unassembled WGS sequence"/>
</dbReference>
<gene>
    <name evidence="1" type="ORF">N5B56_13070</name>
</gene>
<dbReference type="EMBL" id="JAODBU010000016">
    <property type="protein sequence ID" value="MCT7399995.1"/>
    <property type="molecule type" value="Genomic_DNA"/>
</dbReference>
<reference evidence="1" key="1">
    <citation type="submission" date="2022-09" db="EMBL/GenBank/DDBJ databases">
        <title>Eubacterium sp. LFL-14 isolated from human feces.</title>
        <authorList>
            <person name="Liu F."/>
        </authorList>
    </citation>
    <scope>NUCLEOTIDE SEQUENCE</scope>
    <source>
        <strain evidence="1">LFL-14</strain>
    </source>
</reference>
<sequence length="88" mass="10483">MYDYNIWPENSPKKFKYVCKIIEKEFPGIEKENLLIDVDGSTIQTYIQHGKTINVFDDYDIGAVFVESEIDLKFIFEYMKQSEHSIEY</sequence>
<keyword evidence="2" id="KW-1185">Reference proteome</keyword>
<evidence type="ECO:0000313" key="2">
    <source>
        <dbReference type="Proteomes" id="UP001431199"/>
    </source>
</evidence>
<proteinExistence type="predicted"/>
<organism evidence="1 2">
    <name type="scientific">Eubacterium album</name>
    <dbReference type="NCBI Taxonomy" id="2978477"/>
    <lineage>
        <taxon>Bacteria</taxon>
        <taxon>Bacillati</taxon>
        <taxon>Bacillota</taxon>
        <taxon>Clostridia</taxon>
        <taxon>Eubacteriales</taxon>
        <taxon>Eubacteriaceae</taxon>
        <taxon>Eubacterium</taxon>
    </lineage>
</organism>